<protein>
    <submittedName>
        <fullName evidence="1">Uncharacterized protein</fullName>
    </submittedName>
</protein>
<proteinExistence type="predicted"/>
<accession>X0Z3R3</accession>
<dbReference type="AlphaFoldDB" id="X0Z3R3"/>
<organism evidence="1">
    <name type="scientific">marine sediment metagenome</name>
    <dbReference type="NCBI Taxonomy" id="412755"/>
    <lineage>
        <taxon>unclassified sequences</taxon>
        <taxon>metagenomes</taxon>
        <taxon>ecological metagenomes</taxon>
    </lineage>
</organism>
<reference evidence="1" key="1">
    <citation type="journal article" date="2014" name="Front. Microbiol.">
        <title>High frequency of phylogenetically diverse reductive dehalogenase-homologous genes in deep subseafloor sedimentary metagenomes.</title>
        <authorList>
            <person name="Kawai M."/>
            <person name="Futagami T."/>
            <person name="Toyoda A."/>
            <person name="Takaki Y."/>
            <person name="Nishi S."/>
            <person name="Hori S."/>
            <person name="Arai W."/>
            <person name="Tsubouchi T."/>
            <person name="Morono Y."/>
            <person name="Uchiyama I."/>
            <person name="Ito T."/>
            <person name="Fujiyama A."/>
            <person name="Inagaki F."/>
            <person name="Takami H."/>
        </authorList>
    </citation>
    <scope>NUCLEOTIDE SEQUENCE</scope>
    <source>
        <strain evidence="1">Expedition CK06-06</strain>
    </source>
</reference>
<name>X0Z3R3_9ZZZZ</name>
<dbReference type="EMBL" id="BART01006443">
    <property type="protein sequence ID" value="GAG63659.1"/>
    <property type="molecule type" value="Genomic_DNA"/>
</dbReference>
<sequence length="148" mass="17486">DSYRNDWPIYCSMLRNRLISEPDISSAHERVINRKIGFPPTEEEKRILDESNFFDVFRQKAFCDRLINEFEWANDNSVLVEYYLKNYNLDCEVVQAIYYVFDKPNHPFHLAEVLNAFFAENTEKKAEFKAIAESENIDLPQHLPALST</sequence>
<gene>
    <name evidence="1" type="ORF">S01H4_14697</name>
</gene>
<feature type="non-terminal residue" evidence="1">
    <location>
        <position position="1"/>
    </location>
</feature>
<comment type="caution">
    <text evidence="1">The sequence shown here is derived from an EMBL/GenBank/DDBJ whole genome shotgun (WGS) entry which is preliminary data.</text>
</comment>
<evidence type="ECO:0000313" key="1">
    <source>
        <dbReference type="EMBL" id="GAG63659.1"/>
    </source>
</evidence>